<name>A0ABX0MGJ6_9BURK</name>
<feature type="domain" description="LysM" evidence="1">
    <location>
        <begin position="147"/>
        <end position="183"/>
    </location>
</feature>
<sequence length="239" mass="26500">MTDFEKWKQGLVLHSGKPHWQMYDCEVKAALGDYNRHLSGTPGYIAMDWMLIKAMLWTESGGENPQWKIKPLQIGVGTDAGMNAVLGDKEGGDLIMPPALRSSINTHTIRSNPAHNIRGGIGYLLMRMANFAHKSIREPNAPIEQTKVGPGESLEKIARRVGSTVEVMRELNPRANILHIGDVVRFQKAKVEKVITGWSPINLASIAKNYNGNGDARYLTKLEFAIGLVRKQQGAKCEQ</sequence>
<accession>A0ABX0MGJ6</accession>
<protein>
    <submittedName>
        <fullName evidence="2">LysM peptidoglycan-binding domain-containing protein</fullName>
    </submittedName>
</protein>
<dbReference type="Pfam" id="PF01476">
    <property type="entry name" value="LysM"/>
    <property type="match status" value="1"/>
</dbReference>
<evidence type="ECO:0000313" key="2">
    <source>
        <dbReference type="EMBL" id="NHZ42619.1"/>
    </source>
</evidence>
<dbReference type="Gene3D" id="3.10.350.10">
    <property type="entry name" value="LysM domain"/>
    <property type="match status" value="1"/>
</dbReference>
<dbReference type="InterPro" id="IPR036779">
    <property type="entry name" value="LysM_dom_sf"/>
</dbReference>
<organism evidence="2 3">
    <name type="scientific">Massilia aquatica</name>
    <dbReference type="NCBI Taxonomy" id="2609000"/>
    <lineage>
        <taxon>Bacteria</taxon>
        <taxon>Pseudomonadati</taxon>
        <taxon>Pseudomonadota</taxon>
        <taxon>Betaproteobacteria</taxon>
        <taxon>Burkholderiales</taxon>
        <taxon>Oxalobacteraceae</taxon>
        <taxon>Telluria group</taxon>
        <taxon>Massilia</taxon>
    </lineage>
</organism>
<evidence type="ECO:0000313" key="3">
    <source>
        <dbReference type="Proteomes" id="UP000819052"/>
    </source>
</evidence>
<keyword evidence="3" id="KW-1185">Reference proteome</keyword>
<gene>
    <name evidence="2" type="ORF">F1609_20945</name>
</gene>
<evidence type="ECO:0000259" key="1">
    <source>
        <dbReference type="Pfam" id="PF01476"/>
    </source>
</evidence>
<dbReference type="RefSeq" id="WP_167078607.1">
    <property type="nucleotide sequence ID" value="NZ_VVIW01000013.1"/>
</dbReference>
<dbReference type="CDD" id="cd00118">
    <property type="entry name" value="LysM"/>
    <property type="match status" value="1"/>
</dbReference>
<dbReference type="InterPro" id="IPR018392">
    <property type="entry name" value="LysM"/>
</dbReference>
<proteinExistence type="predicted"/>
<dbReference type="EMBL" id="VVIW01000013">
    <property type="protein sequence ID" value="NHZ42619.1"/>
    <property type="molecule type" value="Genomic_DNA"/>
</dbReference>
<reference evidence="2 3" key="1">
    <citation type="submission" date="2019-09" db="EMBL/GenBank/DDBJ databases">
        <title>Taxonomy of Antarctic Massilia spp.: description of Massilia rubra sp. nov., Massilia aquatica sp. nov., Massilia mucilaginosa sp. nov., Massilia frigida sp. nov. isolated from streams, lakes and regoliths.</title>
        <authorList>
            <person name="Holochova P."/>
            <person name="Sedlacek I."/>
            <person name="Kralova S."/>
            <person name="Maslanova I."/>
            <person name="Busse H.-J."/>
            <person name="Stankova E."/>
            <person name="Vrbovska V."/>
            <person name="Kovarovic V."/>
            <person name="Bartak M."/>
            <person name="Svec P."/>
            <person name="Pantucek R."/>
        </authorList>
    </citation>
    <scope>NUCLEOTIDE SEQUENCE [LARGE SCALE GENOMIC DNA]</scope>
    <source>
        <strain evidence="2 3">CCM 8693</strain>
    </source>
</reference>
<comment type="caution">
    <text evidence="2">The sequence shown here is derived from an EMBL/GenBank/DDBJ whole genome shotgun (WGS) entry which is preliminary data.</text>
</comment>
<dbReference type="Proteomes" id="UP000819052">
    <property type="component" value="Unassembled WGS sequence"/>
</dbReference>
<dbReference type="SUPFAM" id="SSF54106">
    <property type="entry name" value="LysM domain"/>
    <property type="match status" value="1"/>
</dbReference>